<name>A0A328KTK6_9LACT</name>
<organism evidence="1 2">
    <name type="scientific">Dolosigranulum pigrum</name>
    <dbReference type="NCBI Taxonomy" id="29394"/>
    <lineage>
        <taxon>Bacteria</taxon>
        <taxon>Bacillati</taxon>
        <taxon>Bacillota</taxon>
        <taxon>Bacilli</taxon>
        <taxon>Lactobacillales</taxon>
        <taxon>Carnobacteriaceae</taxon>
        <taxon>Dolosigranulum</taxon>
    </lineage>
</organism>
<dbReference type="GO" id="GO:0004519">
    <property type="term" value="F:endonuclease activity"/>
    <property type="evidence" value="ECO:0007669"/>
    <property type="project" value="UniProtKB-KW"/>
</dbReference>
<sequence length="309" mass="36732">MAFTIDIDENKWSIDILKTLLIDRTTKRNIIWGTNDYEYLGDKYNSHFPIEIELITGNNSNIIRPRILKTKEKQGNRTKNKAEVFTPSWICNAQNNLVDSAWFCRDDVFNVEKEMSWVSTIKKIKFPEGKNKTWKNYVDEQRLEITCGEAPYLVSRYDSTTGNPIELNNRIGFLDRKMRIINENTETEEEWLKWAERAFQSIYGFEFQGDSLLIARENLLASYFDYAEERLQREPTEDELLRIAKIISWNLWQMDGLTYTIPYKEPQEQFEQLSIFEQKNKDALCIIKDWRSKKIINFRHLINRGESYG</sequence>
<comment type="caution">
    <text evidence="1">The sequence shown here is derived from an EMBL/GenBank/DDBJ whole genome shotgun (WGS) entry which is preliminary data.</text>
</comment>
<gene>
    <name evidence="1" type="ORF">B8A44_00515</name>
</gene>
<dbReference type="AlphaFoldDB" id="A0A328KTK6"/>
<keyword evidence="1" id="KW-0378">Hydrolase</keyword>
<dbReference type="Proteomes" id="UP000249099">
    <property type="component" value="Unassembled WGS sequence"/>
</dbReference>
<keyword evidence="1" id="KW-0540">Nuclease</keyword>
<dbReference type="REBASE" id="451847">
    <property type="entry name" value="M.Dpi1931ORF510P"/>
</dbReference>
<keyword evidence="1" id="KW-0255">Endonuclease</keyword>
<reference evidence="1 2" key="1">
    <citation type="submission" date="2017-03" db="EMBL/GenBank/DDBJ databases">
        <title>wgs assembly of Dolosigranulum pigrum KPL CDC strains.</title>
        <authorList>
            <person name="Brugger S.D."/>
            <person name="Pettigrew M."/>
            <person name="Kong Y."/>
            <person name="Lemon K.P."/>
        </authorList>
    </citation>
    <scope>NUCLEOTIDE SEQUENCE [LARGE SCALE GENOMIC DNA]</scope>
    <source>
        <strain evidence="1 2">KPL1931_CDC4294-98</strain>
    </source>
</reference>
<accession>A0A328KTK6</accession>
<evidence type="ECO:0000313" key="1">
    <source>
        <dbReference type="EMBL" id="RAN65035.1"/>
    </source>
</evidence>
<proteinExistence type="predicted"/>
<protein>
    <submittedName>
        <fullName evidence="1">Restriction endonuclease subunit M</fullName>
    </submittedName>
</protein>
<evidence type="ECO:0000313" key="2">
    <source>
        <dbReference type="Proteomes" id="UP000249099"/>
    </source>
</evidence>
<dbReference type="RefSeq" id="WP_112788212.1">
    <property type="nucleotide sequence ID" value="NZ_CP040411.1"/>
</dbReference>
<dbReference type="EMBL" id="NAQV01000002">
    <property type="protein sequence ID" value="RAN65035.1"/>
    <property type="molecule type" value="Genomic_DNA"/>
</dbReference>